<proteinExistence type="predicted"/>
<dbReference type="AlphaFoldDB" id="A0A9P7GEV1"/>
<feature type="non-terminal residue" evidence="3">
    <location>
        <position position="254"/>
    </location>
</feature>
<reference evidence="3" key="1">
    <citation type="submission" date="2021-02" db="EMBL/GenBank/DDBJ databases">
        <authorList>
            <person name="Nieuwenhuis M."/>
            <person name="Van De Peppel L.J.J."/>
        </authorList>
    </citation>
    <scope>NUCLEOTIDE SEQUENCE</scope>
    <source>
        <strain evidence="3">D49</strain>
    </source>
</reference>
<dbReference type="InterPro" id="IPR001680">
    <property type="entry name" value="WD40_rpt"/>
</dbReference>
<evidence type="ECO:0008006" key="5">
    <source>
        <dbReference type="Google" id="ProtNLM"/>
    </source>
</evidence>
<dbReference type="SUPFAM" id="SSF50978">
    <property type="entry name" value="WD40 repeat-like"/>
    <property type="match status" value="1"/>
</dbReference>
<comment type="caution">
    <text evidence="3">The sequence shown here is derived from an EMBL/GenBank/DDBJ whole genome shotgun (WGS) entry which is preliminary data.</text>
</comment>
<feature type="repeat" description="WD" evidence="1">
    <location>
        <begin position="112"/>
        <end position="146"/>
    </location>
</feature>
<dbReference type="PROSITE" id="PS50082">
    <property type="entry name" value="WD_REPEATS_2"/>
    <property type="match status" value="1"/>
</dbReference>
<dbReference type="SMART" id="SM00320">
    <property type="entry name" value="WD40"/>
    <property type="match status" value="2"/>
</dbReference>
<dbReference type="PANTHER" id="PTHR14085:SF3">
    <property type="entry name" value="WD REPEAT-CONTAINING PROTEIN 46"/>
    <property type="match status" value="1"/>
</dbReference>
<dbReference type="GO" id="GO:0000462">
    <property type="term" value="P:maturation of SSU-rRNA from tricistronic rRNA transcript (SSU-rRNA, 5.8S rRNA, LSU-rRNA)"/>
    <property type="evidence" value="ECO:0007669"/>
    <property type="project" value="TreeGrafter"/>
</dbReference>
<dbReference type="InterPro" id="IPR040315">
    <property type="entry name" value="WDR46/Utp7"/>
</dbReference>
<dbReference type="OrthoDB" id="10251154at2759"/>
<feature type="non-terminal residue" evidence="3">
    <location>
        <position position="1"/>
    </location>
</feature>
<reference evidence="3" key="2">
    <citation type="submission" date="2021-10" db="EMBL/GenBank/DDBJ databases">
        <title>Phylogenomics reveals ancestral predisposition of the termite-cultivated fungus Termitomyces towards a domesticated lifestyle.</title>
        <authorList>
            <person name="Auxier B."/>
            <person name="Grum-Grzhimaylo A."/>
            <person name="Cardenas M.E."/>
            <person name="Lodge J.D."/>
            <person name="Laessoe T."/>
            <person name="Pedersen O."/>
            <person name="Smith M.E."/>
            <person name="Kuyper T.W."/>
            <person name="Franco-Molano E.A."/>
            <person name="Baroni T.J."/>
            <person name="Aanen D.K."/>
        </authorList>
    </citation>
    <scope>NUCLEOTIDE SEQUENCE</scope>
    <source>
        <strain evidence="3">D49</strain>
    </source>
</reference>
<sequence length="254" mass="28145">FLHDQSHYAVAQKKYVFIYDRDGVELHCLKSHIEPTRLEFLPYHWLLASIGNPGYLKYQDTSTGQLLTEHRTKLGACTTMAQNAHNAVIHLGHQNGCVTLWTPNLPHPAVQLLAHVGPVVSVHVDPSQGGRYMASAGRDGTVKVWDCRNWKGAVRDWVVRGGGDVELEWSACGVHAPLDPHPTPHQSPASAVPHAPHPPAPPNIRALLDPTAVAIRKKLEKQREEKLRARMAAKNRGEAPRKPLWIDSSAHHDS</sequence>
<name>A0A9P7GEV1_9AGAR</name>
<feature type="region of interest" description="Disordered" evidence="2">
    <location>
        <begin position="177"/>
        <end position="203"/>
    </location>
</feature>
<dbReference type="InterPro" id="IPR036322">
    <property type="entry name" value="WD40_repeat_dom_sf"/>
</dbReference>
<gene>
    <name evidence="3" type="ORF">H0H81_005335</name>
</gene>
<evidence type="ECO:0000313" key="4">
    <source>
        <dbReference type="Proteomes" id="UP000717328"/>
    </source>
</evidence>
<dbReference type="Gene3D" id="2.130.10.10">
    <property type="entry name" value="YVTN repeat-like/Quinoprotein amine dehydrogenase"/>
    <property type="match status" value="1"/>
</dbReference>
<organism evidence="3 4">
    <name type="scientific">Sphagnurus paluster</name>
    <dbReference type="NCBI Taxonomy" id="117069"/>
    <lineage>
        <taxon>Eukaryota</taxon>
        <taxon>Fungi</taxon>
        <taxon>Dikarya</taxon>
        <taxon>Basidiomycota</taxon>
        <taxon>Agaricomycotina</taxon>
        <taxon>Agaricomycetes</taxon>
        <taxon>Agaricomycetidae</taxon>
        <taxon>Agaricales</taxon>
        <taxon>Tricholomatineae</taxon>
        <taxon>Lyophyllaceae</taxon>
        <taxon>Sphagnurus</taxon>
    </lineage>
</organism>
<dbReference type="PANTHER" id="PTHR14085">
    <property type="entry name" value="WD-REPEAT PROTEIN BING4"/>
    <property type="match status" value="1"/>
</dbReference>
<dbReference type="Proteomes" id="UP000717328">
    <property type="component" value="Unassembled WGS sequence"/>
</dbReference>
<evidence type="ECO:0000256" key="1">
    <source>
        <dbReference type="PROSITE-ProRule" id="PRU00221"/>
    </source>
</evidence>
<dbReference type="GO" id="GO:0030686">
    <property type="term" value="C:90S preribosome"/>
    <property type="evidence" value="ECO:0007669"/>
    <property type="project" value="TreeGrafter"/>
</dbReference>
<keyword evidence="4" id="KW-1185">Reference proteome</keyword>
<dbReference type="Pfam" id="PF00400">
    <property type="entry name" value="WD40"/>
    <property type="match status" value="1"/>
</dbReference>
<dbReference type="GO" id="GO:0032040">
    <property type="term" value="C:small-subunit processome"/>
    <property type="evidence" value="ECO:0007669"/>
    <property type="project" value="TreeGrafter"/>
</dbReference>
<keyword evidence="1" id="KW-0853">WD repeat</keyword>
<feature type="region of interest" description="Disordered" evidence="2">
    <location>
        <begin position="219"/>
        <end position="254"/>
    </location>
</feature>
<dbReference type="InterPro" id="IPR015943">
    <property type="entry name" value="WD40/YVTN_repeat-like_dom_sf"/>
</dbReference>
<evidence type="ECO:0000313" key="3">
    <source>
        <dbReference type="EMBL" id="KAG5649224.1"/>
    </source>
</evidence>
<evidence type="ECO:0000256" key="2">
    <source>
        <dbReference type="SAM" id="MobiDB-lite"/>
    </source>
</evidence>
<dbReference type="EMBL" id="JABCKI010001350">
    <property type="protein sequence ID" value="KAG5649224.1"/>
    <property type="molecule type" value="Genomic_DNA"/>
</dbReference>
<protein>
    <recommendedName>
        <fullName evidence="5">BING4 C-terminal domain-containing protein</fullName>
    </recommendedName>
</protein>
<dbReference type="PROSITE" id="PS50294">
    <property type="entry name" value="WD_REPEATS_REGION"/>
    <property type="match status" value="1"/>
</dbReference>
<accession>A0A9P7GEV1</accession>